<proteinExistence type="predicted"/>
<protein>
    <submittedName>
        <fullName evidence="1">Uncharacterized protein</fullName>
    </submittedName>
</protein>
<reference evidence="1 2" key="1">
    <citation type="journal article" date="2015" name="Genome Announc.">
        <title>Draft Genome Sequences of Marine Isolates of Thalassomonas viridans and Thalassomonas actiniarum.</title>
        <authorList>
            <person name="Olonade I."/>
            <person name="van Zyl L.J."/>
            <person name="Trindade M."/>
        </authorList>
    </citation>
    <scope>NUCLEOTIDE SEQUENCE [LARGE SCALE GENOMIC DNA]</scope>
    <source>
        <strain evidence="1 2">XOM25</strain>
    </source>
</reference>
<sequence>MKDKKSPVEQAETAEVFPLSSMFERATAQQKNDFEQGLQSTKKMIDSMLIPVGKNKEGFEFVKQNLSRILNNN</sequence>
<accession>A0AAF0CDH4</accession>
<evidence type="ECO:0000313" key="1">
    <source>
        <dbReference type="EMBL" id="WDE08821.1"/>
    </source>
</evidence>
<dbReference type="AlphaFoldDB" id="A0AAF0CDH4"/>
<gene>
    <name evidence="1" type="ORF">SG34_033555</name>
</gene>
<dbReference type="RefSeq" id="WP_044841024.1">
    <property type="nucleotide sequence ID" value="NZ_CP059734.1"/>
</dbReference>
<evidence type="ECO:0000313" key="2">
    <source>
        <dbReference type="Proteomes" id="UP000032352"/>
    </source>
</evidence>
<keyword evidence="2" id="KW-1185">Reference proteome</keyword>
<dbReference type="KEGG" id="tvd:SG34_033555"/>
<name>A0AAF0CDH4_9GAMM</name>
<reference evidence="1 2" key="2">
    <citation type="journal article" date="2022" name="Mar. Drugs">
        <title>Bioassay-Guided Fractionation Leads to the Detection of Cholic Acid Generated by the Rare Thalassomonas sp.</title>
        <authorList>
            <person name="Pheiffer F."/>
            <person name="Schneider Y.K."/>
            <person name="Hansen E.H."/>
            <person name="Andersen J.H."/>
            <person name="Isaksson J."/>
            <person name="Busche T."/>
            <person name="R C."/>
            <person name="Kalinowski J."/>
            <person name="Zyl L.V."/>
            <person name="Trindade M."/>
        </authorList>
    </citation>
    <scope>NUCLEOTIDE SEQUENCE [LARGE SCALE GENOMIC DNA]</scope>
    <source>
        <strain evidence="1 2">XOM25</strain>
    </source>
</reference>
<organism evidence="1 2">
    <name type="scientific">Thalassomonas viridans</name>
    <dbReference type="NCBI Taxonomy" id="137584"/>
    <lineage>
        <taxon>Bacteria</taxon>
        <taxon>Pseudomonadati</taxon>
        <taxon>Pseudomonadota</taxon>
        <taxon>Gammaproteobacteria</taxon>
        <taxon>Alteromonadales</taxon>
        <taxon>Colwelliaceae</taxon>
        <taxon>Thalassomonas</taxon>
    </lineage>
</organism>
<dbReference type="EMBL" id="CP059734">
    <property type="protein sequence ID" value="WDE08821.1"/>
    <property type="molecule type" value="Genomic_DNA"/>
</dbReference>
<dbReference type="Proteomes" id="UP000032352">
    <property type="component" value="Chromosome pTvir"/>
</dbReference>